<feature type="transmembrane region" description="Helical" evidence="7">
    <location>
        <begin position="268"/>
        <end position="288"/>
    </location>
</feature>
<dbReference type="Proteomes" id="UP001159427">
    <property type="component" value="Unassembled WGS sequence"/>
</dbReference>
<feature type="transmembrane region" description="Helical" evidence="7">
    <location>
        <begin position="192"/>
        <end position="212"/>
    </location>
</feature>
<evidence type="ECO:0000313" key="9">
    <source>
        <dbReference type="EMBL" id="CAH3164259.1"/>
    </source>
</evidence>
<keyword evidence="2" id="KW-0597">Phosphoprotein</keyword>
<dbReference type="PANTHER" id="PTHR35578">
    <property type="entry name" value="PROLINE-RICH TRANSMEMBRANE PROTEIN 4-RELATED"/>
    <property type="match status" value="1"/>
</dbReference>
<accession>A0ABN8QHQ9</accession>
<reference evidence="9 10" key="1">
    <citation type="submission" date="2022-05" db="EMBL/GenBank/DDBJ databases">
        <authorList>
            <consortium name="Genoscope - CEA"/>
            <person name="William W."/>
        </authorList>
    </citation>
    <scope>NUCLEOTIDE SEQUENCE [LARGE SCALE GENOMIC DNA]</scope>
</reference>
<evidence type="ECO:0000259" key="8">
    <source>
        <dbReference type="Pfam" id="PF25987"/>
    </source>
</evidence>
<protein>
    <recommendedName>
        <fullName evidence="8">Proline-rich transmembrane protein 3/4 domain-containing protein</fullName>
    </recommendedName>
</protein>
<evidence type="ECO:0000256" key="5">
    <source>
        <dbReference type="ARBA" id="ARBA00022989"/>
    </source>
</evidence>
<comment type="subcellular location">
    <subcellularLocation>
        <location evidence="1">Membrane</location>
        <topology evidence="1">Multi-pass membrane protein</topology>
    </subcellularLocation>
</comment>
<dbReference type="EMBL" id="CALNXI010001308">
    <property type="protein sequence ID" value="CAH3164259.1"/>
    <property type="molecule type" value="Genomic_DNA"/>
</dbReference>
<keyword evidence="5 7" id="KW-1133">Transmembrane helix</keyword>
<evidence type="ECO:0000256" key="6">
    <source>
        <dbReference type="ARBA" id="ARBA00023136"/>
    </source>
</evidence>
<evidence type="ECO:0000313" key="10">
    <source>
        <dbReference type="Proteomes" id="UP001159427"/>
    </source>
</evidence>
<feature type="transmembrane region" description="Helical" evidence="7">
    <location>
        <begin position="152"/>
        <end position="172"/>
    </location>
</feature>
<dbReference type="InterPro" id="IPR052836">
    <property type="entry name" value="PRRT_domain-containing"/>
</dbReference>
<dbReference type="Pfam" id="PF25987">
    <property type="entry name" value="PRRT3"/>
    <property type="match status" value="1"/>
</dbReference>
<dbReference type="PANTHER" id="PTHR35578:SF7">
    <property type="entry name" value="G-PROTEIN COUPLED RECEPTORS FAMILY 1 PROFILE DOMAIN-CONTAINING PROTEIN"/>
    <property type="match status" value="1"/>
</dbReference>
<keyword evidence="6 7" id="KW-0472">Membrane</keyword>
<feature type="transmembrane region" description="Helical" evidence="7">
    <location>
        <begin position="308"/>
        <end position="330"/>
    </location>
</feature>
<evidence type="ECO:0000256" key="1">
    <source>
        <dbReference type="ARBA" id="ARBA00004141"/>
    </source>
</evidence>
<evidence type="ECO:0000256" key="4">
    <source>
        <dbReference type="ARBA" id="ARBA00022729"/>
    </source>
</evidence>
<evidence type="ECO:0000256" key="7">
    <source>
        <dbReference type="SAM" id="Phobius"/>
    </source>
</evidence>
<evidence type="ECO:0000256" key="2">
    <source>
        <dbReference type="ARBA" id="ARBA00022553"/>
    </source>
</evidence>
<keyword evidence="3 7" id="KW-0812">Transmembrane</keyword>
<name>A0ABN8QHQ9_9CNID</name>
<evidence type="ECO:0000256" key="3">
    <source>
        <dbReference type="ARBA" id="ARBA00022692"/>
    </source>
</evidence>
<proteinExistence type="predicted"/>
<gene>
    <name evidence="9" type="ORF">PEVE_00004890</name>
</gene>
<feature type="domain" description="Proline-rich transmembrane protein 3/4" evidence="8">
    <location>
        <begin position="58"/>
        <end position="334"/>
    </location>
</feature>
<comment type="caution">
    <text evidence="9">The sequence shown here is derived from an EMBL/GenBank/DDBJ whole genome shotgun (WGS) entry which is preliminary data.</text>
</comment>
<sequence>MQEGDSWEKFSTEVQSIFVVKAFCKMTQPTSESSPEPTGIEAEYASPEQESIYGGRAETAAEPQPEWTTAVNQWGIAWDFHQYGIGACFGLVGMLALVSFVRMLITNKGTRQKKVSLVVLSQIILFGFSRCIFLCVDAYHSKKHIHITVLNLIWGLGQPSLVTAFMLIFLVLRNALMMKARFQTWYTTRNIALVTVPYFTFVFASEVVVSLMPSYKALIFACQMINTLLYLSLACFYVFISLLIRKKLRLVRNGLSNTRTRGQQTLSILKRCVGAFVGGFSIAVMHVYSMTGVYSVFSNVQHVAVWPWFAFNTSLRCLELGMSVLLYTMGTENPAKRPRKIDVAPLTLIQSK</sequence>
<keyword evidence="4" id="KW-0732">Signal</keyword>
<feature type="transmembrane region" description="Helical" evidence="7">
    <location>
        <begin position="218"/>
        <end position="244"/>
    </location>
</feature>
<dbReference type="InterPro" id="IPR059081">
    <property type="entry name" value="PRRT3-4"/>
</dbReference>
<keyword evidence="10" id="KW-1185">Reference proteome</keyword>
<organism evidence="9 10">
    <name type="scientific">Porites evermanni</name>
    <dbReference type="NCBI Taxonomy" id="104178"/>
    <lineage>
        <taxon>Eukaryota</taxon>
        <taxon>Metazoa</taxon>
        <taxon>Cnidaria</taxon>
        <taxon>Anthozoa</taxon>
        <taxon>Hexacorallia</taxon>
        <taxon>Scleractinia</taxon>
        <taxon>Fungiina</taxon>
        <taxon>Poritidae</taxon>
        <taxon>Porites</taxon>
    </lineage>
</organism>
<feature type="transmembrane region" description="Helical" evidence="7">
    <location>
        <begin position="83"/>
        <end position="105"/>
    </location>
</feature>
<feature type="transmembrane region" description="Helical" evidence="7">
    <location>
        <begin position="117"/>
        <end position="140"/>
    </location>
</feature>